<keyword evidence="2" id="KW-1185">Reference proteome</keyword>
<comment type="caution">
    <text evidence="1">The sequence shown here is derived from an EMBL/GenBank/DDBJ whole genome shotgun (WGS) entry which is preliminary data.</text>
</comment>
<sequence length="172" mass="17037">AKDAVIHSDTGLLNQGLVDGVSVALESQTVDNQGKLQVRHTADVAVAGAFSNSGTLQADGDMSLTAANIVNTSTGAIAAKGAVIHSDTGLLNQGSVDGTNVLIRAQSLDNQGRLQALNSLDLVTPGAVTNSGTLQSGGGLNLAAANIVNTSTGAIAAKDAVIHSDTGLLNQG</sequence>
<dbReference type="InterPro" id="IPR010069">
    <property type="entry name" value="CdiA_FHA1_rpt"/>
</dbReference>
<evidence type="ECO:0000313" key="2">
    <source>
        <dbReference type="Proteomes" id="UP000016368"/>
    </source>
</evidence>
<protein>
    <submittedName>
        <fullName evidence="1">FhaB</fullName>
    </submittedName>
</protein>
<dbReference type="NCBIfam" id="TIGR01731">
    <property type="entry name" value="fil_hemag_20aa"/>
    <property type="match status" value="5"/>
</dbReference>
<dbReference type="Pfam" id="PF05594">
    <property type="entry name" value="Fil_haemagg"/>
    <property type="match status" value="2"/>
</dbReference>
<dbReference type="Proteomes" id="UP000016368">
    <property type="component" value="Unassembled WGS sequence"/>
</dbReference>
<feature type="non-terminal residue" evidence="1">
    <location>
        <position position="172"/>
    </location>
</feature>
<accession>F3KY42</accession>
<evidence type="ECO:0000313" key="1">
    <source>
        <dbReference type="EMBL" id="EGI75303.1"/>
    </source>
</evidence>
<feature type="non-terminal residue" evidence="1">
    <location>
        <position position="1"/>
    </location>
</feature>
<organism evidence="1 2">
    <name type="scientific">Hylemonella gracilis ATCC 19624</name>
    <dbReference type="NCBI Taxonomy" id="887062"/>
    <lineage>
        <taxon>Bacteria</taxon>
        <taxon>Pseudomonadati</taxon>
        <taxon>Pseudomonadota</taxon>
        <taxon>Betaproteobacteria</taxon>
        <taxon>Burkholderiales</taxon>
        <taxon>Comamonadaceae</taxon>
        <taxon>Hylemonella</taxon>
    </lineage>
</organism>
<dbReference type="AlphaFoldDB" id="F3KY42"/>
<proteinExistence type="predicted"/>
<dbReference type="EMBL" id="AEGR01000113">
    <property type="protein sequence ID" value="EGI75303.1"/>
    <property type="molecule type" value="Genomic_DNA"/>
</dbReference>
<reference evidence="1 2" key="1">
    <citation type="journal article" date="2011" name="EMBO J.">
        <title>Structural diversity of bacterial flagellar motors.</title>
        <authorList>
            <person name="Chen S."/>
            <person name="Beeby M."/>
            <person name="Murphy G.E."/>
            <person name="Leadbetter J.R."/>
            <person name="Hendrixson D.R."/>
            <person name="Briegel A."/>
            <person name="Li Z."/>
            <person name="Shi J."/>
            <person name="Tocheva E.I."/>
            <person name="Muller A."/>
            <person name="Dobro M.J."/>
            <person name="Jensen G.J."/>
        </authorList>
    </citation>
    <scope>NUCLEOTIDE SEQUENCE [LARGE SCALE GENOMIC DNA]</scope>
    <source>
        <strain evidence="1 2">ATCC 19624</strain>
    </source>
</reference>
<dbReference type="InterPro" id="IPR008619">
    <property type="entry name" value="Filamentous_hemagglutn_rpt"/>
</dbReference>
<gene>
    <name evidence="1" type="ORF">HGR_16942</name>
</gene>
<name>F3KY42_9BURK</name>